<sequence>GLGLDEAAFRGAEFRDHPRPLQGNNDILSLTRPDVILGIHEAYLEAGADFVETNTFSSTSVGQSDYGTSNLAYRLNLASARLACQACRTVEETTGIPRFVCGALGPTNKTLSISPSVEKPEQRGIAFDHLVAAYAEQTRGLLDGGVDVLLIETVFDTANCKAALFAIQEVFKEGYDELPIFVSGTVVDKSGRNLSGQTTEAFVVSISHSKPTCIGLNCSLGAKEIWPYLDRVSKSTDAFVICYPNAGLEPMIVGPHTLFVNVGERCNIAGSRRFAELLRKDNYQALNVAKEQVEMGAQILDINVDDGLIDGPKAMTKFLNLIASEPDISKATDEQRKVEICTRSYHLLVDKAGFDPTDIIFDPNILTIATGMEEHSNYAVDYINATRRIKV</sequence>
<comment type="caution">
    <text evidence="1">The sequence shown here is derived from an EMBL/GenBank/DDBJ whole genome shotgun (WGS) entry which is preliminary data.</text>
</comment>
<proteinExistence type="predicted"/>
<dbReference type="Proteomes" id="UP000805193">
    <property type="component" value="Unassembled WGS sequence"/>
</dbReference>
<organism evidence="1 2">
    <name type="scientific">Ixodes persulcatus</name>
    <name type="common">Taiga tick</name>
    <dbReference type="NCBI Taxonomy" id="34615"/>
    <lineage>
        <taxon>Eukaryota</taxon>
        <taxon>Metazoa</taxon>
        <taxon>Ecdysozoa</taxon>
        <taxon>Arthropoda</taxon>
        <taxon>Chelicerata</taxon>
        <taxon>Arachnida</taxon>
        <taxon>Acari</taxon>
        <taxon>Parasitiformes</taxon>
        <taxon>Ixodida</taxon>
        <taxon>Ixodoidea</taxon>
        <taxon>Ixodidae</taxon>
        <taxon>Ixodinae</taxon>
        <taxon>Ixodes</taxon>
    </lineage>
</organism>
<reference evidence="1 2" key="1">
    <citation type="journal article" date="2020" name="Cell">
        <title>Large-Scale Comparative Analyses of Tick Genomes Elucidate Their Genetic Diversity and Vector Capacities.</title>
        <authorList>
            <consortium name="Tick Genome and Microbiome Consortium (TIGMIC)"/>
            <person name="Jia N."/>
            <person name="Wang J."/>
            <person name="Shi W."/>
            <person name="Du L."/>
            <person name="Sun Y."/>
            <person name="Zhan W."/>
            <person name="Jiang J.F."/>
            <person name="Wang Q."/>
            <person name="Zhang B."/>
            <person name="Ji P."/>
            <person name="Bell-Sakyi L."/>
            <person name="Cui X.M."/>
            <person name="Yuan T.T."/>
            <person name="Jiang B.G."/>
            <person name="Yang W.F."/>
            <person name="Lam T.T."/>
            <person name="Chang Q.C."/>
            <person name="Ding S.J."/>
            <person name="Wang X.J."/>
            <person name="Zhu J.G."/>
            <person name="Ruan X.D."/>
            <person name="Zhao L."/>
            <person name="Wei J.T."/>
            <person name="Ye R.Z."/>
            <person name="Que T.C."/>
            <person name="Du C.H."/>
            <person name="Zhou Y.H."/>
            <person name="Cheng J.X."/>
            <person name="Dai P.F."/>
            <person name="Guo W.B."/>
            <person name="Han X.H."/>
            <person name="Huang E.J."/>
            <person name="Li L.F."/>
            <person name="Wei W."/>
            <person name="Gao Y.C."/>
            <person name="Liu J.Z."/>
            <person name="Shao H.Z."/>
            <person name="Wang X."/>
            <person name="Wang C.C."/>
            <person name="Yang T.C."/>
            <person name="Huo Q.B."/>
            <person name="Li W."/>
            <person name="Chen H.Y."/>
            <person name="Chen S.E."/>
            <person name="Zhou L.G."/>
            <person name="Ni X.B."/>
            <person name="Tian J.H."/>
            <person name="Sheng Y."/>
            <person name="Liu T."/>
            <person name="Pan Y.S."/>
            <person name="Xia L.Y."/>
            <person name="Li J."/>
            <person name="Zhao F."/>
            <person name="Cao W.C."/>
        </authorList>
    </citation>
    <scope>NUCLEOTIDE SEQUENCE [LARGE SCALE GENOMIC DNA]</scope>
    <source>
        <strain evidence="1">Iper-2018</strain>
    </source>
</reference>
<gene>
    <name evidence="1" type="ORF">HPB47_022272</name>
</gene>
<name>A0AC60QAK0_IXOPE</name>
<keyword evidence="2" id="KW-1185">Reference proteome</keyword>
<evidence type="ECO:0000313" key="2">
    <source>
        <dbReference type="Proteomes" id="UP000805193"/>
    </source>
</evidence>
<dbReference type="EMBL" id="JABSTQ010009277">
    <property type="protein sequence ID" value="KAG0430912.1"/>
    <property type="molecule type" value="Genomic_DNA"/>
</dbReference>
<accession>A0AC60QAK0</accession>
<evidence type="ECO:0000313" key="1">
    <source>
        <dbReference type="EMBL" id="KAG0430912.1"/>
    </source>
</evidence>
<feature type="non-terminal residue" evidence="1">
    <location>
        <position position="1"/>
    </location>
</feature>
<protein>
    <submittedName>
        <fullName evidence="1">Uncharacterized protein</fullName>
    </submittedName>
</protein>